<dbReference type="InterPro" id="IPR008927">
    <property type="entry name" value="6-PGluconate_DH-like_C_sf"/>
</dbReference>
<sequence>GNILKELVENDRIIGGINPDSAKLAKEIYQSFVEGEIYLTDATTAEMVKLVENSFRDVNIAFANELSRICDKLNLNVWKVIELANKHPRVNILKPGPGVGGHCIAVDPFFIVEKSPEEAKLIKTVRYINDSMPDYVIEKIEKAVNEEKIKNPIIACLGITYKAGTGDLRGSPALKIVRRLKEKGYTVRACDPYIKHFTEFPLFSLEETVDGADCLVLLVDHKEFKGDRAPRASKKDARGPHR</sequence>
<evidence type="ECO:0000259" key="2">
    <source>
        <dbReference type="SMART" id="SM00984"/>
    </source>
</evidence>
<dbReference type="SMART" id="SM00984">
    <property type="entry name" value="UDPG_MGDP_dh_C"/>
    <property type="match status" value="1"/>
</dbReference>
<dbReference type="InterPro" id="IPR017476">
    <property type="entry name" value="UDP-Glc/GDP-Man"/>
</dbReference>
<evidence type="ECO:0000256" key="1">
    <source>
        <dbReference type="ARBA" id="ARBA00006601"/>
    </source>
</evidence>
<dbReference type="GO" id="GO:0016616">
    <property type="term" value="F:oxidoreductase activity, acting on the CH-OH group of donors, NAD or NADP as acceptor"/>
    <property type="evidence" value="ECO:0007669"/>
    <property type="project" value="InterPro"/>
</dbReference>
<organism evidence="3">
    <name type="scientific">marine sediment metagenome</name>
    <dbReference type="NCBI Taxonomy" id="412755"/>
    <lineage>
        <taxon>unclassified sequences</taxon>
        <taxon>metagenomes</taxon>
        <taxon>ecological metagenomes</taxon>
    </lineage>
</organism>
<reference evidence="3" key="1">
    <citation type="journal article" date="2014" name="Front. Microbiol.">
        <title>High frequency of phylogenetically diverse reductive dehalogenase-homologous genes in deep subseafloor sedimentary metagenomes.</title>
        <authorList>
            <person name="Kawai M."/>
            <person name="Futagami T."/>
            <person name="Toyoda A."/>
            <person name="Takaki Y."/>
            <person name="Nishi S."/>
            <person name="Hori S."/>
            <person name="Arai W."/>
            <person name="Tsubouchi T."/>
            <person name="Morono Y."/>
            <person name="Uchiyama I."/>
            <person name="Ito T."/>
            <person name="Fujiyama A."/>
            <person name="Inagaki F."/>
            <person name="Takami H."/>
        </authorList>
    </citation>
    <scope>NUCLEOTIDE SEQUENCE</scope>
    <source>
        <strain evidence="3">Expedition CK06-06</strain>
    </source>
</reference>
<dbReference type="Pfam" id="PF03720">
    <property type="entry name" value="UDPG_MGDP_dh_C"/>
    <property type="match status" value="1"/>
</dbReference>
<name>X1JEB2_9ZZZZ</name>
<feature type="domain" description="UDP-glucose/GDP-mannose dehydrogenase C-terminal" evidence="2">
    <location>
        <begin position="155"/>
        <end position="237"/>
    </location>
</feature>
<dbReference type="GO" id="GO:0051287">
    <property type="term" value="F:NAD binding"/>
    <property type="evidence" value="ECO:0007669"/>
    <property type="project" value="InterPro"/>
</dbReference>
<gene>
    <name evidence="3" type="ORF">S03H2_48891</name>
</gene>
<dbReference type="InterPro" id="IPR014027">
    <property type="entry name" value="UDP-Glc/GDP-Man_DH_C"/>
</dbReference>
<dbReference type="PIRSF" id="PIRSF500136">
    <property type="entry name" value="UDP_ManNAc_DH"/>
    <property type="match status" value="1"/>
</dbReference>
<protein>
    <recommendedName>
        <fullName evidence="2">UDP-glucose/GDP-mannose dehydrogenase C-terminal domain-containing protein</fullName>
    </recommendedName>
</protein>
<dbReference type="Gene3D" id="1.20.5.100">
    <property type="entry name" value="Cytochrome c1, transmembrane anchor, C-terminal"/>
    <property type="match status" value="1"/>
</dbReference>
<dbReference type="EMBL" id="BARU01030862">
    <property type="protein sequence ID" value="GAH68093.1"/>
    <property type="molecule type" value="Genomic_DNA"/>
</dbReference>
<dbReference type="Gene3D" id="3.40.50.720">
    <property type="entry name" value="NAD(P)-binding Rossmann-like Domain"/>
    <property type="match status" value="2"/>
</dbReference>
<dbReference type="AlphaFoldDB" id="X1JEB2"/>
<dbReference type="SUPFAM" id="SSF52413">
    <property type="entry name" value="UDP-glucose/GDP-mannose dehydrogenase C-terminal domain"/>
    <property type="match status" value="1"/>
</dbReference>
<dbReference type="InterPro" id="IPR036220">
    <property type="entry name" value="UDP-Glc/GDP-Man_DH_C_sf"/>
</dbReference>
<dbReference type="SUPFAM" id="SSF48179">
    <property type="entry name" value="6-phosphogluconate dehydrogenase C-terminal domain-like"/>
    <property type="match status" value="1"/>
</dbReference>
<accession>X1JEB2</accession>
<dbReference type="PANTHER" id="PTHR43491">
    <property type="entry name" value="UDP-N-ACETYL-D-MANNOSAMINE DEHYDROGENASE"/>
    <property type="match status" value="1"/>
</dbReference>
<dbReference type="Pfam" id="PF00984">
    <property type="entry name" value="UDPG_MGDP_dh"/>
    <property type="match status" value="1"/>
</dbReference>
<dbReference type="PANTHER" id="PTHR43491:SF2">
    <property type="entry name" value="UDP-N-ACETYL-D-MANNOSAMINE DEHYDROGENASE"/>
    <property type="match status" value="1"/>
</dbReference>
<dbReference type="GO" id="GO:0016628">
    <property type="term" value="F:oxidoreductase activity, acting on the CH-CH group of donors, NAD or NADP as acceptor"/>
    <property type="evidence" value="ECO:0007669"/>
    <property type="project" value="InterPro"/>
</dbReference>
<dbReference type="NCBIfam" id="TIGR03026">
    <property type="entry name" value="NDP-sugDHase"/>
    <property type="match status" value="1"/>
</dbReference>
<proteinExistence type="inferred from homology"/>
<comment type="similarity">
    <text evidence="1">Belongs to the UDP-glucose/GDP-mannose dehydrogenase family.</text>
</comment>
<dbReference type="InterPro" id="IPR028359">
    <property type="entry name" value="UDP_ManNAc/GlcNAc_DH"/>
</dbReference>
<comment type="caution">
    <text evidence="3">The sequence shown here is derived from an EMBL/GenBank/DDBJ whole genome shotgun (WGS) entry which is preliminary data.</text>
</comment>
<dbReference type="GO" id="GO:0000271">
    <property type="term" value="P:polysaccharide biosynthetic process"/>
    <property type="evidence" value="ECO:0007669"/>
    <property type="project" value="InterPro"/>
</dbReference>
<evidence type="ECO:0000313" key="3">
    <source>
        <dbReference type="EMBL" id="GAH68093.1"/>
    </source>
</evidence>
<feature type="non-terminal residue" evidence="3">
    <location>
        <position position="1"/>
    </location>
</feature>
<dbReference type="InterPro" id="IPR014026">
    <property type="entry name" value="UDP-Glc/GDP-Man_DH_dimer"/>
</dbReference>
<dbReference type="PIRSF" id="PIRSF000124">
    <property type="entry name" value="UDPglc_GDPman_dh"/>
    <property type="match status" value="1"/>
</dbReference>